<evidence type="ECO:0000313" key="5">
    <source>
        <dbReference type="Proteomes" id="UP000215896"/>
    </source>
</evidence>
<accession>A0A255GGT4</accession>
<reference evidence="4 5" key="1">
    <citation type="submission" date="2017-07" db="EMBL/GenBank/DDBJ databases">
        <title>Draft whole genome sequences of clinical Proprionibacteriaceae strains.</title>
        <authorList>
            <person name="Bernier A.-M."/>
            <person name="Bernard K."/>
            <person name="Domingo M.-C."/>
        </authorList>
    </citation>
    <scope>NUCLEOTIDE SEQUENCE [LARGE SCALE GENOMIC DNA]</scope>
    <source>
        <strain evidence="4 5">NML 030167</strain>
    </source>
</reference>
<dbReference type="InterPro" id="IPR001110">
    <property type="entry name" value="UPF0012_CS"/>
</dbReference>
<organism evidence="4 5">
    <name type="scientific">Enemella evansiae</name>
    <dbReference type="NCBI Taxonomy" id="2016499"/>
    <lineage>
        <taxon>Bacteria</taxon>
        <taxon>Bacillati</taxon>
        <taxon>Actinomycetota</taxon>
        <taxon>Actinomycetes</taxon>
        <taxon>Propionibacteriales</taxon>
        <taxon>Propionibacteriaceae</taxon>
        <taxon>Enemella</taxon>
    </lineage>
</organism>
<dbReference type="Pfam" id="PF00795">
    <property type="entry name" value="CN_hydrolase"/>
    <property type="match status" value="1"/>
</dbReference>
<dbReference type="PANTHER" id="PTHR23088:SF27">
    <property type="entry name" value="DEAMINATED GLUTATHIONE AMIDASE"/>
    <property type="match status" value="1"/>
</dbReference>
<dbReference type="EMBL" id="NMVO01000012">
    <property type="protein sequence ID" value="OYO14801.1"/>
    <property type="molecule type" value="Genomic_DNA"/>
</dbReference>
<comment type="caution">
    <text evidence="4">The sequence shown here is derived from an EMBL/GenBank/DDBJ whole genome shotgun (WGS) entry which is preliminary data.</text>
</comment>
<keyword evidence="4" id="KW-0378">Hydrolase</keyword>
<dbReference type="SUPFAM" id="SSF56317">
    <property type="entry name" value="Carbon-nitrogen hydrolase"/>
    <property type="match status" value="1"/>
</dbReference>
<dbReference type="InterPro" id="IPR036526">
    <property type="entry name" value="C-N_Hydrolase_sf"/>
</dbReference>
<dbReference type="PANTHER" id="PTHR23088">
    <property type="entry name" value="NITRILASE-RELATED"/>
    <property type="match status" value="1"/>
</dbReference>
<evidence type="ECO:0000256" key="2">
    <source>
        <dbReference type="SAM" id="MobiDB-lite"/>
    </source>
</evidence>
<protein>
    <submittedName>
        <fullName evidence="4">Hydrolase</fullName>
    </submittedName>
</protein>
<dbReference type="PROSITE" id="PS01227">
    <property type="entry name" value="UPF0012"/>
    <property type="match status" value="1"/>
</dbReference>
<feature type="region of interest" description="Disordered" evidence="2">
    <location>
        <begin position="253"/>
        <end position="272"/>
    </location>
</feature>
<dbReference type="PROSITE" id="PS50263">
    <property type="entry name" value="CN_HYDROLASE"/>
    <property type="match status" value="1"/>
</dbReference>
<evidence type="ECO:0000259" key="3">
    <source>
        <dbReference type="PROSITE" id="PS50263"/>
    </source>
</evidence>
<feature type="compositionally biased region" description="Pro residues" evidence="2">
    <location>
        <begin position="260"/>
        <end position="272"/>
    </location>
</feature>
<evidence type="ECO:0000313" key="4">
    <source>
        <dbReference type="EMBL" id="OYO14801.1"/>
    </source>
</evidence>
<evidence type="ECO:0000256" key="1">
    <source>
        <dbReference type="ARBA" id="ARBA00010613"/>
    </source>
</evidence>
<feature type="domain" description="CN hydrolase" evidence="3">
    <location>
        <begin position="2"/>
        <end position="239"/>
    </location>
</feature>
<dbReference type="AlphaFoldDB" id="A0A255GGT4"/>
<dbReference type="InterPro" id="IPR003010">
    <property type="entry name" value="C-N_Hydrolase"/>
</dbReference>
<name>A0A255GGT4_9ACTN</name>
<dbReference type="CDD" id="cd07581">
    <property type="entry name" value="nitrilase_3"/>
    <property type="match status" value="1"/>
</dbReference>
<sequence>MVKIAVGQLQVQRDPEQNLATIADWAAPAAAADARLLVLPEGIIARDPADNAYTAEMAQDAEGPFVEGLCRISAQAGIALAGTVHLREPDGRVRNVFLLLDRGTTLGSYQKLHPYDAFGDRESERVAPGDRLPEVVEFDGVRLAPIICYDLRFPDLAVALALAGAEVLLCPAAWVRGPLKEHHWETLVTARALDSTCWVIGAGEASARNIGNSLVVDPLGVRVAGAGAEPTLFVTEIDTERVAEARRRLPVLANRRLPAPGQPEPSPEPTRR</sequence>
<dbReference type="OrthoDB" id="9811121at2"/>
<dbReference type="Gene3D" id="3.60.110.10">
    <property type="entry name" value="Carbon-nitrogen hydrolase"/>
    <property type="match status" value="1"/>
</dbReference>
<comment type="similarity">
    <text evidence="1">Belongs to the carbon-nitrogen hydrolase superfamily. NIT1/NIT2 family.</text>
</comment>
<dbReference type="GO" id="GO:0016787">
    <property type="term" value="F:hydrolase activity"/>
    <property type="evidence" value="ECO:0007669"/>
    <property type="project" value="UniProtKB-KW"/>
</dbReference>
<gene>
    <name evidence="4" type="ORF">CGZ94_07035</name>
</gene>
<proteinExistence type="inferred from homology"/>
<dbReference type="Proteomes" id="UP000215896">
    <property type="component" value="Unassembled WGS sequence"/>
</dbReference>
<keyword evidence="5" id="KW-1185">Reference proteome</keyword>